<accession>A0A6P6F416</accession>
<keyword evidence="3" id="KW-1185">Reference proteome</keyword>
<dbReference type="AlphaFoldDB" id="A0A6P6F416"/>
<dbReference type="CTD" id="79839"/>
<dbReference type="InParanoid" id="A0A6P6F416"/>
<proteinExistence type="predicted"/>
<evidence type="ECO:0000256" key="2">
    <source>
        <dbReference type="SAM" id="Coils"/>
    </source>
</evidence>
<dbReference type="PANTHER" id="PTHR46292">
    <property type="entry name" value="COILED-COIL DOMAIN-CONTAINING PROTEIN 102A"/>
    <property type="match status" value="1"/>
</dbReference>
<evidence type="ECO:0000313" key="3">
    <source>
        <dbReference type="Proteomes" id="UP000515203"/>
    </source>
</evidence>
<evidence type="ECO:0000256" key="1">
    <source>
        <dbReference type="ARBA" id="ARBA00023054"/>
    </source>
</evidence>
<reference evidence="4" key="1">
    <citation type="submission" date="2025-08" db="UniProtKB">
        <authorList>
            <consortium name="RefSeq"/>
        </authorList>
    </citation>
    <scope>IDENTIFICATION</scope>
</reference>
<dbReference type="OrthoDB" id="5984396at2759"/>
<evidence type="ECO:0000313" key="4">
    <source>
        <dbReference type="RefSeq" id="XP_023578918.1"/>
    </source>
</evidence>
<name>A0A6P6F416_OCTDE</name>
<gene>
    <name evidence="4" type="primary">Ccdc102b</name>
</gene>
<organism evidence="3 4">
    <name type="scientific">Octodon degus</name>
    <name type="common">Degu</name>
    <name type="synonym">Sciurus degus</name>
    <dbReference type="NCBI Taxonomy" id="10160"/>
    <lineage>
        <taxon>Eukaryota</taxon>
        <taxon>Metazoa</taxon>
        <taxon>Chordata</taxon>
        <taxon>Craniata</taxon>
        <taxon>Vertebrata</taxon>
        <taxon>Euteleostomi</taxon>
        <taxon>Mammalia</taxon>
        <taxon>Eutheria</taxon>
        <taxon>Euarchontoglires</taxon>
        <taxon>Glires</taxon>
        <taxon>Rodentia</taxon>
        <taxon>Hystricomorpha</taxon>
        <taxon>Octodontidae</taxon>
        <taxon>Octodon</taxon>
    </lineage>
</organism>
<sequence>MQQSSMKPDCDQMVPTFFPRESVYSCFPHHGPQCHTSHSYSAHSFSTDSWDICKELQLWELEEAKARAAQMEKTMRWWSECTANWREKWSKVRAERNSAREEGRQLRIRLEMTMKELNALKRKQSLSLQKEASKLDTTQDLELSAVVDMSSNNMSSNNKAEFQTTSPMYEFTGECLVERQFPVEEKTNSKGIGPGNCDMVSGFRLQAINLPLKEKGTKISTLQIHLNEFQQTLWKEREKLFRCTQFDILHGIHENEMEQIIGDIKEESNSQNNNDGIIYELRSELERLQAENTSGWDNIKLLETEKQELESENRRLKVQLKEMEELLGRQNRLSTNIQDPDFKASQVEPQDKSKAWCSWKHLFSYCLLSSDA</sequence>
<protein>
    <submittedName>
        <fullName evidence="4">Coiled-coil domain-containing protein 102B</fullName>
    </submittedName>
</protein>
<dbReference type="PANTHER" id="PTHR46292:SF2">
    <property type="entry name" value="COILED-COIL DOMAIN-CONTAINING PROTEIN 102B"/>
    <property type="match status" value="1"/>
</dbReference>
<feature type="coiled-coil region" evidence="2">
    <location>
        <begin position="299"/>
        <end position="333"/>
    </location>
</feature>
<dbReference type="GeneID" id="101579474"/>
<dbReference type="Proteomes" id="UP000515203">
    <property type="component" value="Unplaced"/>
</dbReference>
<dbReference type="RefSeq" id="XP_023578918.1">
    <property type="nucleotide sequence ID" value="XM_023723150.1"/>
</dbReference>
<keyword evidence="1 2" id="KW-0175">Coiled coil</keyword>